<reference evidence="2 3" key="1">
    <citation type="submission" date="2023-08" db="EMBL/GenBank/DDBJ databases">
        <title>Implementing the SeqCode for naming new Mesorhizobium species isolated from Vachellia karroo root nodules.</title>
        <authorList>
            <person name="Van Lill M."/>
        </authorList>
    </citation>
    <scope>NUCLEOTIDE SEQUENCE [LARGE SCALE GENOMIC DNA]</scope>
    <source>
        <strain evidence="2 3">MSK 1335</strain>
    </source>
</reference>
<dbReference type="Pfam" id="PF03476">
    <property type="entry name" value="MOSC_N"/>
    <property type="match status" value="1"/>
</dbReference>
<comment type="caution">
    <text evidence="2">The sequence shown here is derived from an EMBL/GenBank/DDBJ whole genome shotgun (WGS) entry which is preliminary data.</text>
</comment>
<evidence type="ECO:0000313" key="2">
    <source>
        <dbReference type="EMBL" id="MDX8525204.1"/>
    </source>
</evidence>
<evidence type="ECO:0000259" key="1">
    <source>
        <dbReference type="PROSITE" id="PS51340"/>
    </source>
</evidence>
<dbReference type="Gene3D" id="2.40.33.20">
    <property type="entry name" value="PK beta-barrel domain-like"/>
    <property type="match status" value="1"/>
</dbReference>
<dbReference type="EMBL" id="JAVIJF010000007">
    <property type="protein sequence ID" value="MDX8525204.1"/>
    <property type="molecule type" value="Genomic_DNA"/>
</dbReference>
<feature type="domain" description="MOSC" evidence="1">
    <location>
        <begin position="100"/>
        <end position="249"/>
    </location>
</feature>
<dbReference type="Proteomes" id="UP001276840">
    <property type="component" value="Unassembled WGS sequence"/>
</dbReference>
<dbReference type="PROSITE" id="PS51340">
    <property type="entry name" value="MOSC"/>
    <property type="match status" value="1"/>
</dbReference>
<keyword evidence="3" id="KW-1185">Reference proteome</keyword>
<gene>
    <name evidence="2" type="ORF">RFM68_11845</name>
</gene>
<name>A0ABU4ZLI6_9HYPH</name>
<organism evidence="2 3">
    <name type="scientific">Mesorhizobium montanum</name>
    <dbReference type="NCBI Taxonomy" id="3072323"/>
    <lineage>
        <taxon>Bacteria</taxon>
        <taxon>Pseudomonadati</taxon>
        <taxon>Pseudomonadota</taxon>
        <taxon>Alphaproteobacteria</taxon>
        <taxon>Hyphomicrobiales</taxon>
        <taxon>Phyllobacteriaceae</taxon>
        <taxon>Mesorhizobium</taxon>
    </lineage>
</organism>
<sequence>MIDQAALGTVSELWRYPASSLAGERLDAISVGLKTVDGDRLFGLVDASDGEIARPDREARWHKVPLIRTRLSEDRQLEVAVPGGGWLSAPDPRSDRAVSAFLGFEASIRPFGVENAAPDYAGPRTEARYAKAPIHMLTTASLARLKALHPEGTPDPRRFRPNIVVEMDPVEGAFPETEWIGRKLAVGDLLLTVSEPCRRCGFTIIAQDGFDTDPGILRNLVRHNAHNLGVYCTVDRPARIEIGVPMRFV</sequence>
<evidence type="ECO:0000313" key="3">
    <source>
        <dbReference type="Proteomes" id="UP001276840"/>
    </source>
</evidence>
<proteinExistence type="predicted"/>
<dbReference type="SUPFAM" id="SSF50800">
    <property type="entry name" value="PK beta-barrel domain-like"/>
    <property type="match status" value="1"/>
</dbReference>
<protein>
    <submittedName>
        <fullName evidence="2">MOSC domain-containing protein</fullName>
    </submittedName>
</protein>
<dbReference type="RefSeq" id="WP_320233162.1">
    <property type="nucleotide sequence ID" value="NZ_JAVIJF010000007.1"/>
</dbReference>
<dbReference type="InterPro" id="IPR011037">
    <property type="entry name" value="Pyrv_Knase-like_insert_dom_sf"/>
</dbReference>
<dbReference type="InterPro" id="IPR005303">
    <property type="entry name" value="MOCOS_middle"/>
</dbReference>
<dbReference type="Pfam" id="PF03473">
    <property type="entry name" value="MOSC"/>
    <property type="match status" value="1"/>
</dbReference>
<dbReference type="InterPro" id="IPR005302">
    <property type="entry name" value="MoCF_Sase_C"/>
</dbReference>
<accession>A0ABU4ZLI6</accession>